<evidence type="ECO:0000256" key="3">
    <source>
        <dbReference type="ARBA" id="ARBA00022578"/>
    </source>
</evidence>
<dbReference type="InterPro" id="IPR001207">
    <property type="entry name" value="Transposase_mutator"/>
</dbReference>
<keyword evidence="5" id="KW-0233">DNA recombination</keyword>
<protein>
    <submittedName>
        <fullName evidence="6">Transposase</fullName>
    </submittedName>
</protein>
<keyword evidence="7" id="KW-1185">Reference proteome</keyword>
<evidence type="ECO:0000256" key="5">
    <source>
        <dbReference type="ARBA" id="ARBA00023172"/>
    </source>
</evidence>
<sequence>MKTSKKSVVGLAKVSTQLNGGKQKNKQRYKCNSCSILFTFHNQSVQESNRFIWFEKWIIKRRTIQEISKESGYSVRTLKRYFDNYLSKPPRLSVYPSEKVNLLIDATYFSNGICLVLYRDATIKFTQLYRLTNGEHYLEIKEDLENLLALGVQIESITSDGHKSILKAVKKVIPNVILQRCLVHIQRDCRIWLTKHPKSFAGQDLKKITSEMHLITSHFQLSFWLLKLHNWYEKYKGYINEKSYNLETGRYWYTHKMVRRSFMSIKRALPNMFHYLDNPRIPKSTNSIESFFGHMKGHLNIHRGLSYTHRKQYIMWYLYFKNKT</sequence>
<name>A0ABX7SYF6_9FLAO</name>
<proteinExistence type="inferred from homology"/>
<evidence type="ECO:0000256" key="2">
    <source>
        <dbReference type="ARBA" id="ARBA00010961"/>
    </source>
</evidence>
<evidence type="ECO:0000313" key="7">
    <source>
        <dbReference type="Proteomes" id="UP000663935"/>
    </source>
</evidence>
<dbReference type="Pfam" id="PF00872">
    <property type="entry name" value="Transposase_mut"/>
    <property type="match status" value="1"/>
</dbReference>
<keyword evidence="4" id="KW-0238">DNA-binding</keyword>
<gene>
    <name evidence="6" type="ORF">JL193_05785</name>
</gene>
<evidence type="ECO:0000313" key="6">
    <source>
        <dbReference type="EMBL" id="QTD39292.1"/>
    </source>
</evidence>
<evidence type="ECO:0000256" key="1">
    <source>
        <dbReference type="ARBA" id="ARBA00002190"/>
    </source>
</evidence>
<dbReference type="EMBL" id="CP071795">
    <property type="protein sequence ID" value="QTD39292.1"/>
    <property type="molecule type" value="Genomic_DNA"/>
</dbReference>
<keyword evidence="3" id="KW-0815">Transposition</keyword>
<comment type="function">
    <text evidence="1">Required for the transposition of the insertion element.</text>
</comment>
<accession>A0ABX7SYF6</accession>
<organism evidence="6 7">
    <name type="scientific">Polaribacter batillariae</name>
    <dbReference type="NCBI Taxonomy" id="2808900"/>
    <lineage>
        <taxon>Bacteria</taxon>
        <taxon>Pseudomonadati</taxon>
        <taxon>Bacteroidota</taxon>
        <taxon>Flavobacteriia</taxon>
        <taxon>Flavobacteriales</taxon>
        <taxon>Flavobacteriaceae</taxon>
    </lineage>
</organism>
<comment type="similarity">
    <text evidence="2">Belongs to the transposase mutator family.</text>
</comment>
<reference evidence="6 7" key="1">
    <citation type="submission" date="2021-03" db="EMBL/GenBank/DDBJ databases">
        <title>Complete genome of Polaribacter_sp.G4M1.</title>
        <authorList>
            <person name="Jeong S.W."/>
            <person name="Bae J.W."/>
        </authorList>
    </citation>
    <scope>NUCLEOTIDE SEQUENCE [LARGE SCALE GENOMIC DNA]</scope>
    <source>
        <strain evidence="6 7">G4M1</strain>
    </source>
</reference>
<evidence type="ECO:0000256" key="4">
    <source>
        <dbReference type="ARBA" id="ARBA00023125"/>
    </source>
</evidence>
<dbReference type="Proteomes" id="UP000663935">
    <property type="component" value="Chromosome"/>
</dbReference>